<organism evidence="7 8">
    <name type="scientific">Etheostoma spectabile</name>
    <name type="common">orangethroat darter</name>
    <dbReference type="NCBI Taxonomy" id="54343"/>
    <lineage>
        <taxon>Eukaryota</taxon>
        <taxon>Metazoa</taxon>
        <taxon>Chordata</taxon>
        <taxon>Craniata</taxon>
        <taxon>Vertebrata</taxon>
        <taxon>Euteleostomi</taxon>
        <taxon>Actinopterygii</taxon>
        <taxon>Neopterygii</taxon>
        <taxon>Teleostei</taxon>
        <taxon>Neoteleostei</taxon>
        <taxon>Acanthomorphata</taxon>
        <taxon>Eupercaria</taxon>
        <taxon>Perciformes</taxon>
        <taxon>Percoidei</taxon>
        <taxon>Percidae</taxon>
        <taxon>Etheostomatinae</taxon>
        <taxon>Etheostoma</taxon>
    </lineage>
</organism>
<evidence type="ECO:0000256" key="4">
    <source>
        <dbReference type="ARBA" id="ARBA00023098"/>
    </source>
</evidence>
<evidence type="ECO:0000259" key="6">
    <source>
        <dbReference type="PROSITE" id="PS51934"/>
    </source>
</evidence>
<comment type="similarity">
    <text evidence="1">Belongs to the H-rev107 family.</text>
</comment>
<proteinExistence type="inferred from homology"/>
<dbReference type="GO" id="GO:0005737">
    <property type="term" value="C:cytoplasm"/>
    <property type="evidence" value="ECO:0007669"/>
    <property type="project" value="TreeGrafter"/>
</dbReference>
<keyword evidence="5" id="KW-0732">Signal</keyword>
<dbReference type="EMBL" id="VOFY01000006">
    <property type="protein sequence ID" value="KAA8591940.1"/>
    <property type="molecule type" value="Genomic_DNA"/>
</dbReference>
<evidence type="ECO:0000256" key="1">
    <source>
        <dbReference type="ARBA" id="ARBA00007824"/>
    </source>
</evidence>
<dbReference type="InterPro" id="IPR007053">
    <property type="entry name" value="LRAT_dom"/>
</dbReference>
<dbReference type="InterPro" id="IPR051496">
    <property type="entry name" value="H-rev107_PLA/AT"/>
</dbReference>
<name>A0A5J5DF96_9PERO</name>
<sequence>MKNLILVALILQLVITVDINGYQFGDIISFKPRCIEILGKKVIYQHFAIYVGDEALPGKAEGQNIYERQRAFESCVFSTLDETQEPQVTNYLDGYTDSTGKVYTAGTKEEIIERIKQTKNKCWPYEVLGNNCEHHATYVRYGVKIALQFDMTGENRCINSIRINTKDM</sequence>
<reference evidence="7 8" key="1">
    <citation type="submission" date="2019-08" db="EMBL/GenBank/DDBJ databases">
        <title>A chromosome-level genome assembly, high-density linkage maps, and genome scans reveal the genomic architecture of hybrid incompatibilities underlying speciation via character displacement in darters (Percidae: Etheostominae).</title>
        <authorList>
            <person name="Moran R.L."/>
            <person name="Catchen J.M."/>
            <person name="Fuller R.C."/>
        </authorList>
    </citation>
    <scope>NUCLEOTIDE SEQUENCE [LARGE SCALE GENOMIC DNA]</scope>
    <source>
        <strain evidence="7">EspeVRDwgs_2016</strain>
        <tissue evidence="7">Muscle</tissue>
    </source>
</reference>
<evidence type="ECO:0000256" key="3">
    <source>
        <dbReference type="ARBA" id="ARBA00022801"/>
    </source>
</evidence>
<dbReference type="GO" id="GO:0016410">
    <property type="term" value="F:N-acyltransferase activity"/>
    <property type="evidence" value="ECO:0007669"/>
    <property type="project" value="TreeGrafter"/>
</dbReference>
<evidence type="ECO:0000256" key="2">
    <source>
        <dbReference type="ARBA" id="ARBA00022679"/>
    </source>
</evidence>
<protein>
    <recommendedName>
        <fullName evidence="6">LRAT domain-containing protein</fullName>
    </recommendedName>
</protein>
<dbReference type="PROSITE" id="PS51934">
    <property type="entry name" value="LRAT"/>
    <property type="match status" value="1"/>
</dbReference>
<evidence type="ECO:0000256" key="5">
    <source>
        <dbReference type="SAM" id="SignalP"/>
    </source>
</evidence>
<dbReference type="Proteomes" id="UP000327493">
    <property type="component" value="Chromosome 6"/>
</dbReference>
<keyword evidence="2" id="KW-0808">Transferase</keyword>
<dbReference type="PANTHER" id="PTHR13943:SF80">
    <property type="entry name" value="PHOSPHOLIPASE A AND ACYLTRANSFERASE 1-LIKE"/>
    <property type="match status" value="1"/>
</dbReference>
<accession>A0A5J5DF96</accession>
<dbReference type="GO" id="GO:0070292">
    <property type="term" value="P:N-acylphosphatidylethanolamine metabolic process"/>
    <property type="evidence" value="ECO:0007669"/>
    <property type="project" value="TreeGrafter"/>
</dbReference>
<dbReference type="Pfam" id="PF04970">
    <property type="entry name" value="LRAT"/>
    <property type="match status" value="1"/>
</dbReference>
<feature type="domain" description="LRAT" evidence="6">
    <location>
        <begin position="36"/>
        <end position="148"/>
    </location>
</feature>
<keyword evidence="4" id="KW-0443">Lipid metabolism</keyword>
<keyword evidence="3" id="KW-0378">Hydrolase</keyword>
<dbReference type="Gene3D" id="3.90.1720.10">
    <property type="entry name" value="endopeptidase domain like (from Nostoc punctiforme)"/>
    <property type="match status" value="1"/>
</dbReference>
<feature type="non-terminal residue" evidence="7">
    <location>
        <position position="168"/>
    </location>
</feature>
<evidence type="ECO:0000313" key="7">
    <source>
        <dbReference type="EMBL" id="KAA8591940.1"/>
    </source>
</evidence>
<keyword evidence="8" id="KW-1185">Reference proteome</keyword>
<dbReference type="GO" id="GO:0004623">
    <property type="term" value="F:phospholipase A2 activity"/>
    <property type="evidence" value="ECO:0007669"/>
    <property type="project" value="TreeGrafter"/>
</dbReference>
<comment type="caution">
    <text evidence="7">The sequence shown here is derived from an EMBL/GenBank/DDBJ whole genome shotgun (WGS) entry which is preliminary data.</text>
</comment>
<gene>
    <name evidence="7" type="ORF">FQN60_017314</name>
</gene>
<dbReference type="AlphaFoldDB" id="A0A5J5DF96"/>
<feature type="chain" id="PRO_5023822179" description="LRAT domain-containing protein" evidence="5">
    <location>
        <begin position="17"/>
        <end position="168"/>
    </location>
</feature>
<dbReference type="PANTHER" id="PTHR13943">
    <property type="entry name" value="HRAS-LIKE SUPPRESSOR - RELATED"/>
    <property type="match status" value="1"/>
</dbReference>
<dbReference type="GO" id="GO:0008970">
    <property type="term" value="F:phospholipase A1 activity"/>
    <property type="evidence" value="ECO:0007669"/>
    <property type="project" value="TreeGrafter"/>
</dbReference>
<feature type="signal peptide" evidence="5">
    <location>
        <begin position="1"/>
        <end position="16"/>
    </location>
</feature>
<evidence type="ECO:0000313" key="8">
    <source>
        <dbReference type="Proteomes" id="UP000327493"/>
    </source>
</evidence>